<accession>A0A914LFE0</accession>
<reference evidence="2" key="1">
    <citation type="submission" date="2022-11" db="UniProtKB">
        <authorList>
            <consortium name="WormBaseParasite"/>
        </authorList>
    </citation>
    <scope>IDENTIFICATION</scope>
</reference>
<dbReference type="WBParaSite" id="Minc3s00479g13033">
    <property type="protein sequence ID" value="Minc3s00479g13033"/>
    <property type="gene ID" value="Minc3s00479g13033"/>
</dbReference>
<organism evidence="1 2">
    <name type="scientific">Meloidogyne incognita</name>
    <name type="common">Southern root-knot nematode worm</name>
    <name type="synonym">Oxyuris incognita</name>
    <dbReference type="NCBI Taxonomy" id="6306"/>
    <lineage>
        <taxon>Eukaryota</taxon>
        <taxon>Metazoa</taxon>
        <taxon>Ecdysozoa</taxon>
        <taxon>Nematoda</taxon>
        <taxon>Chromadorea</taxon>
        <taxon>Rhabditida</taxon>
        <taxon>Tylenchina</taxon>
        <taxon>Tylenchomorpha</taxon>
        <taxon>Tylenchoidea</taxon>
        <taxon>Meloidogynidae</taxon>
        <taxon>Meloidogyninae</taxon>
        <taxon>Meloidogyne</taxon>
        <taxon>Meloidogyne incognita group</taxon>
    </lineage>
</organism>
<dbReference type="AlphaFoldDB" id="A0A914LFE0"/>
<proteinExistence type="predicted"/>
<sequence>MSDSDIDVVKSLGITSLWDFSNSWRHYKVHTTATDGSEDDQIHCFKPEGEIPTGLDTLRKERNENNFLEMIDLIEEIDLIQDEENGILSDDSLEF</sequence>
<name>A0A914LFE0_MELIC</name>
<dbReference type="Proteomes" id="UP000887563">
    <property type="component" value="Unplaced"/>
</dbReference>
<protein>
    <submittedName>
        <fullName evidence="2">Uncharacterized protein</fullName>
    </submittedName>
</protein>
<evidence type="ECO:0000313" key="2">
    <source>
        <dbReference type="WBParaSite" id="Minc3s00479g13033"/>
    </source>
</evidence>
<evidence type="ECO:0000313" key="1">
    <source>
        <dbReference type="Proteomes" id="UP000887563"/>
    </source>
</evidence>
<keyword evidence="1" id="KW-1185">Reference proteome</keyword>